<accession>A0A0B2VLQ5</accession>
<evidence type="ECO:0000313" key="3">
    <source>
        <dbReference type="Proteomes" id="UP000031036"/>
    </source>
</evidence>
<proteinExistence type="predicted"/>
<feature type="region of interest" description="Disordered" evidence="1">
    <location>
        <begin position="1"/>
        <end position="20"/>
    </location>
</feature>
<comment type="caution">
    <text evidence="2">The sequence shown here is derived from an EMBL/GenBank/DDBJ whole genome shotgun (WGS) entry which is preliminary data.</text>
</comment>
<dbReference type="AlphaFoldDB" id="A0A0B2VLQ5"/>
<reference evidence="2 3" key="1">
    <citation type="submission" date="2014-11" db="EMBL/GenBank/DDBJ databases">
        <title>Genetic blueprint of the zoonotic pathogen Toxocara canis.</title>
        <authorList>
            <person name="Zhu X.-Q."/>
            <person name="Korhonen P.K."/>
            <person name="Cai H."/>
            <person name="Young N.D."/>
            <person name="Nejsum P."/>
            <person name="von Samson-Himmelstjerna G."/>
            <person name="Boag P.R."/>
            <person name="Tan P."/>
            <person name="Li Q."/>
            <person name="Min J."/>
            <person name="Yang Y."/>
            <person name="Wang X."/>
            <person name="Fang X."/>
            <person name="Hall R.S."/>
            <person name="Hofmann A."/>
            <person name="Sternberg P.W."/>
            <person name="Jex A.R."/>
            <person name="Gasser R.B."/>
        </authorList>
    </citation>
    <scope>NUCLEOTIDE SEQUENCE [LARGE SCALE GENOMIC DNA]</scope>
    <source>
        <strain evidence="2">PN_DK_2014</strain>
    </source>
</reference>
<keyword evidence="3" id="KW-1185">Reference proteome</keyword>
<sequence>MPLYSQCPSTPHHSPSPSPPLHGTPWNAWFAQNITKSSCNSVVTHTVCENPVLPQNIGRFNKRIITTLINNNWDHSRSTSSYAFSTLQHTAFIGTFVFASVKLKKRTACINLMHAFLFSSMQLRMVCFHQLLNKLNGIIT</sequence>
<protein>
    <submittedName>
        <fullName evidence="2">Uncharacterized protein</fullName>
    </submittedName>
</protein>
<organism evidence="2 3">
    <name type="scientific">Toxocara canis</name>
    <name type="common">Canine roundworm</name>
    <dbReference type="NCBI Taxonomy" id="6265"/>
    <lineage>
        <taxon>Eukaryota</taxon>
        <taxon>Metazoa</taxon>
        <taxon>Ecdysozoa</taxon>
        <taxon>Nematoda</taxon>
        <taxon>Chromadorea</taxon>
        <taxon>Rhabditida</taxon>
        <taxon>Spirurina</taxon>
        <taxon>Ascaridomorpha</taxon>
        <taxon>Ascaridoidea</taxon>
        <taxon>Toxocaridae</taxon>
        <taxon>Toxocara</taxon>
    </lineage>
</organism>
<evidence type="ECO:0000313" key="2">
    <source>
        <dbReference type="EMBL" id="KHN84431.1"/>
    </source>
</evidence>
<gene>
    <name evidence="2" type="ORF">Tcan_00137</name>
</gene>
<name>A0A0B2VLQ5_TOXCA</name>
<evidence type="ECO:0000256" key="1">
    <source>
        <dbReference type="SAM" id="MobiDB-lite"/>
    </source>
</evidence>
<dbReference type="Proteomes" id="UP000031036">
    <property type="component" value="Unassembled WGS sequence"/>
</dbReference>
<dbReference type="EMBL" id="JPKZ01000986">
    <property type="protein sequence ID" value="KHN84431.1"/>
    <property type="molecule type" value="Genomic_DNA"/>
</dbReference>